<organism evidence="1 2">
    <name type="scientific">Leptospira stimsonii</name>
    <dbReference type="NCBI Taxonomy" id="2202203"/>
    <lineage>
        <taxon>Bacteria</taxon>
        <taxon>Pseudomonadati</taxon>
        <taxon>Spirochaetota</taxon>
        <taxon>Spirochaetia</taxon>
        <taxon>Leptospirales</taxon>
        <taxon>Leptospiraceae</taxon>
        <taxon>Leptospira</taxon>
    </lineage>
</organism>
<evidence type="ECO:0000313" key="2">
    <source>
        <dbReference type="Proteomes" id="UP000297422"/>
    </source>
</evidence>
<reference evidence="2" key="1">
    <citation type="journal article" date="2019" name="PLoS Negl. Trop. Dis.">
        <title>Revisiting the worldwide diversity of Leptospira species in the environment.</title>
        <authorList>
            <person name="Vincent A.T."/>
            <person name="Schiettekatte O."/>
            <person name="Bourhy P."/>
            <person name="Veyrier F.J."/>
            <person name="Picardeau M."/>
        </authorList>
    </citation>
    <scope>NUCLEOTIDE SEQUENCE [LARGE SCALE GENOMIC DNA]</scope>
    <source>
        <strain evidence="2">201702407</strain>
    </source>
</reference>
<accession>A0ABY2N577</accession>
<dbReference type="EMBL" id="RQGT01000059">
    <property type="protein sequence ID" value="TGM17263.1"/>
    <property type="molecule type" value="Genomic_DNA"/>
</dbReference>
<sequence length="79" mass="9030">MNLSFSLGSNGFPENGRKGNLNISNTALRILLDDLKAELWYDPEEIELVALEMVPDLFNWSAYILNMTLRTKCLTLRLI</sequence>
<name>A0ABY2N577_9LEPT</name>
<keyword evidence="2" id="KW-1185">Reference proteome</keyword>
<gene>
    <name evidence="1" type="ORF">EHQ90_07725</name>
</gene>
<comment type="caution">
    <text evidence="1">The sequence shown here is derived from an EMBL/GenBank/DDBJ whole genome shotgun (WGS) entry which is preliminary data.</text>
</comment>
<dbReference type="Proteomes" id="UP000297422">
    <property type="component" value="Unassembled WGS sequence"/>
</dbReference>
<proteinExistence type="predicted"/>
<protein>
    <submittedName>
        <fullName evidence="1">Uncharacterized protein</fullName>
    </submittedName>
</protein>
<dbReference type="RefSeq" id="WP_135684568.1">
    <property type="nucleotide sequence ID" value="NZ_RQEQ01000080.1"/>
</dbReference>
<evidence type="ECO:0000313" key="1">
    <source>
        <dbReference type="EMBL" id="TGM17263.1"/>
    </source>
</evidence>